<comment type="caution">
    <text evidence="2">The sequence shown here is derived from an EMBL/GenBank/DDBJ whole genome shotgun (WGS) entry which is preliminary data.</text>
</comment>
<feature type="region of interest" description="Disordered" evidence="1">
    <location>
        <begin position="214"/>
        <end position="266"/>
    </location>
</feature>
<protein>
    <submittedName>
        <fullName evidence="2">Uncharacterized protein</fullName>
    </submittedName>
</protein>
<evidence type="ECO:0000256" key="1">
    <source>
        <dbReference type="SAM" id="MobiDB-lite"/>
    </source>
</evidence>
<proteinExistence type="predicted"/>
<dbReference type="AlphaFoldDB" id="A0A8H4QS62"/>
<keyword evidence="3" id="KW-1185">Reference proteome</keyword>
<feature type="compositionally biased region" description="Polar residues" evidence="1">
    <location>
        <begin position="223"/>
        <end position="235"/>
    </location>
</feature>
<feature type="region of interest" description="Disordered" evidence="1">
    <location>
        <begin position="22"/>
        <end position="72"/>
    </location>
</feature>
<dbReference type="Proteomes" id="UP000566819">
    <property type="component" value="Unassembled WGS sequence"/>
</dbReference>
<evidence type="ECO:0000313" key="3">
    <source>
        <dbReference type="Proteomes" id="UP000566819"/>
    </source>
</evidence>
<accession>A0A8H4QS62</accession>
<name>A0A8H4QS62_9HELO</name>
<reference evidence="2 3" key="1">
    <citation type="submission" date="2020-03" db="EMBL/GenBank/DDBJ databases">
        <title>Draft Genome Sequence of Cudoniella acicularis.</title>
        <authorList>
            <person name="Buettner E."/>
            <person name="Kellner H."/>
        </authorList>
    </citation>
    <scope>NUCLEOTIDE SEQUENCE [LARGE SCALE GENOMIC DNA]</scope>
    <source>
        <strain evidence="2 3">DSM 108380</strain>
    </source>
</reference>
<feature type="compositionally biased region" description="Low complexity" evidence="1">
    <location>
        <begin position="22"/>
        <end position="33"/>
    </location>
</feature>
<evidence type="ECO:0000313" key="2">
    <source>
        <dbReference type="EMBL" id="KAF4616208.1"/>
    </source>
</evidence>
<feature type="region of interest" description="Disordered" evidence="1">
    <location>
        <begin position="383"/>
        <end position="408"/>
    </location>
</feature>
<sequence>MGAIGSITWPHLVPINTQQTLQQSTSSMTRSSSIQGLIARPEPEQMDCAPRRNSEGDQSFGTPFPLMSPLSEQPLGDVLITTETSTAADGGANSMISPSSPVSRPMDLTADGLQTLPPLPDTALGLSRYEHGEMESFDTSMRPLLQSRPDSPIGGEEAAPMKNMESSLGTRAIRGSVHTELPRIEISSPKDSLTGYVDAVPLRSRSNFSDPCYEASRSGCDSWPQSPKSEGTPNMVTAPDTPGRNQRNENTRSEFSFDGPGQGGLDDGIAVTDFAENSQACFAPECAAYPLTERLNGLGIAAPGGPDIPSGTELYILDVDGKRITKGMLGIPSTDDPAPEMLPMPQAEGAIPNAELSQLPNAPGLDTTVPTVTDALGVPFEVTGQLPSPPPLKKPKGAKSNKFKRGSSKAIRKGRSFVLRKPVLSLVIGRKLSGPTATALKLISNGVDIQPPEIRKSVVPLPDAGGPTPI</sequence>
<organism evidence="2 3">
    <name type="scientific">Cudoniella acicularis</name>
    <dbReference type="NCBI Taxonomy" id="354080"/>
    <lineage>
        <taxon>Eukaryota</taxon>
        <taxon>Fungi</taxon>
        <taxon>Dikarya</taxon>
        <taxon>Ascomycota</taxon>
        <taxon>Pezizomycotina</taxon>
        <taxon>Leotiomycetes</taxon>
        <taxon>Helotiales</taxon>
        <taxon>Tricladiaceae</taxon>
        <taxon>Cudoniella</taxon>
    </lineage>
</organism>
<gene>
    <name evidence="2" type="ORF">G7Y89_g15197</name>
</gene>
<dbReference type="EMBL" id="JAAMPI010002254">
    <property type="protein sequence ID" value="KAF4616208.1"/>
    <property type="molecule type" value="Genomic_DNA"/>
</dbReference>
<dbReference type="OrthoDB" id="5407772at2759"/>
<feature type="compositionally biased region" description="Basic residues" evidence="1">
    <location>
        <begin position="393"/>
        <end position="408"/>
    </location>
</feature>